<accession>A0A5B7IN82</accession>
<dbReference type="Proteomes" id="UP000324222">
    <property type="component" value="Unassembled WGS sequence"/>
</dbReference>
<name>A0A5B7IN82_PORTR</name>
<organism evidence="1 2">
    <name type="scientific">Portunus trituberculatus</name>
    <name type="common">Swimming crab</name>
    <name type="synonym">Neptunus trituberculatus</name>
    <dbReference type="NCBI Taxonomy" id="210409"/>
    <lineage>
        <taxon>Eukaryota</taxon>
        <taxon>Metazoa</taxon>
        <taxon>Ecdysozoa</taxon>
        <taxon>Arthropoda</taxon>
        <taxon>Crustacea</taxon>
        <taxon>Multicrustacea</taxon>
        <taxon>Malacostraca</taxon>
        <taxon>Eumalacostraca</taxon>
        <taxon>Eucarida</taxon>
        <taxon>Decapoda</taxon>
        <taxon>Pleocyemata</taxon>
        <taxon>Brachyura</taxon>
        <taxon>Eubrachyura</taxon>
        <taxon>Portunoidea</taxon>
        <taxon>Portunidae</taxon>
        <taxon>Portuninae</taxon>
        <taxon>Portunus</taxon>
    </lineage>
</organism>
<sequence>MCETFECYASHFRDPLRTCVATEVNLLQQPSESYAKDKHQDWVYRTISSTRKLINGANASYFLQEHTLLPLPRISLAMAATIEKQVKMNSVIHTTTGHSPTNEILRYFTQCHGVEVILMA</sequence>
<evidence type="ECO:0000313" key="1">
    <source>
        <dbReference type="EMBL" id="MPC81664.1"/>
    </source>
</evidence>
<dbReference type="EMBL" id="VSRR010057602">
    <property type="protein sequence ID" value="MPC81664.1"/>
    <property type="molecule type" value="Genomic_DNA"/>
</dbReference>
<comment type="caution">
    <text evidence="1">The sequence shown here is derived from an EMBL/GenBank/DDBJ whole genome shotgun (WGS) entry which is preliminary data.</text>
</comment>
<keyword evidence="2" id="KW-1185">Reference proteome</keyword>
<proteinExistence type="predicted"/>
<reference evidence="1 2" key="1">
    <citation type="submission" date="2019-05" db="EMBL/GenBank/DDBJ databases">
        <title>Another draft genome of Portunus trituberculatus and its Hox gene families provides insights of decapod evolution.</title>
        <authorList>
            <person name="Jeong J.-H."/>
            <person name="Song I."/>
            <person name="Kim S."/>
            <person name="Choi T."/>
            <person name="Kim D."/>
            <person name="Ryu S."/>
            <person name="Kim W."/>
        </authorList>
    </citation>
    <scope>NUCLEOTIDE SEQUENCE [LARGE SCALE GENOMIC DNA]</scope>
    <source>
        <tissue evidence="1">Muscle</tissue>
    </source>
</reference>
<dbReference type="AlphaFoldDB" id="A0A5B7IN82"/>
<evidence type="ECO:0000313" key="2">
    <source>
        <dbReference type="Proteomes" id="UP000324222"/>
    </source>
</evidence>
<gene>
    <name evidence="1" type="ORF">E2C01_076292</name>
</gene>
<protein>
    <submittedName>
        <fullName evidence="1">Uncharacterized protein</fullName>
    </submittedName>
</protein>